<sequence>MAYNIINGFTGLPHVGAGHLATLAKALLGDAHVLDWGDRFACTISTDGRTATIGTGALNMGEGWLPFSDEPVKLAIDAGTAGQKRNDLIVARVRKDGGDLNLGGIQSFELAVVKGANTTGTPTDPKDTATNTDSYPLWRIPLDGVTVGTPVALYKTLATLATVGDSLTQINTAQLKMPYSDRTIALTRVGRMVVASAYITLNSSFSNASNQSVTETIPAGFRPMPDIGGLLHGSDNTGAISFYLWGNEDGSMRLNGTGNAGRFVGISGCWIAA</sequence>
<gene>
    <name evidence="1" type="ORF">BSTEL_0608</name>
</gene>
<dbReference type="RefSeq" id="WP_238567623.1">
    <property type="nucleotide sequence ID" value="NZ_JGZP01000011.1"/>
</dbReference>
<protein>
    <submittedName>
        <fullName evidence="1">Uncharacterized protein</fullName>
    </submittedName>
</protein>
<dbReference type="Proteomes" id="UP000029004">
    <property type="component" value="Unassembled WGS sequence"/>
</dbReference>
<reference evidence="1 2" key="1">
    <citation type="submission" date="2014-03" db="EMBL/GenBank/DDBJ databases">
        <title>Genomics of Bifidobacteria.</title>
        <authorList>
            <person name="Ventura M."/>
            <person name="Milani C."/>
            <person name="Lugli G.A."/>
        </authorList>
    </citation>
    <scope>NUCLEOTIDE SEQUENCE [LARGE SCALE GENOMIC DNA]</scope>
    <source>
        <strain evidence="1 2">DSM 23968</strain>
    </source>
</reference>
<comment type="caution">
    <text evidence="1">The sequence shown here is derived from an EMBL/GenBank/DDBJ whole genome shotgun (WGS) entry which is preliminary data.</text>
</comment>
<accession>A0A087DQJ7</accession>
<organism evidence="1 2">
    <name type="scientific">Bifidobacterium stellenboschense</name>
    <dbReference type="NCBI Taxonomy" id="762211"/>
    <lineage>
        <taxon>Bacteria</taxon>
        <taxon>Bacillati</taxon>
        <taxon>Actinomycetota</taxon>
        <taxon>Actinomycetes</taxon>
        <taxon>Bifidobacteriales</taxon>
        <taxon>Bifidobacteriaceae</taxon>
        <taxon>Bifidobacterium</taxon>
    </lineage>
</organism>
<proteinExistence type="predicted"/>
<evidence type="ECO:0000313" key="2">
    <source>
        <dbReference type="Proteomes" id="UP000029004"/>
    </source>
</evidence>
<name>A0A087DQJ7_9BIFI</name>
<keyword evidence="2" id="KW-1185">Reference proteome</keyword>
<dbReference type="EMBL" id="JGZP01000011">
    <property type="protein sequence ID" value="KFI97797.1"/>
    <property type="molecule type" value="Genomic_DNA"/>
</dbReference>
<dbReference type="AlphaFoldDB" id="A0A087DQJ7"/>
<dbReference type="STRING" id="762211.BSTEL_0608"/>
<evidence type="ECO:0000313" key="1">
    <source>
        <dbReference type="EMBL" id="KFI97797.1"/>
    </source>
</evidence>